<gene>
    <name evidence="2" type="ORF">GA0070624_3170</name>
</gene>
<dbReference type="STRING" id="568872.GA0070624_3170"/>
<dbReference type="OrthoDB" id="2562278at2"/>
<dbReference type="RefSeq" id="WP_091341824.1">
    <property type="nucleotide sequence ID" value="NZ_FMHV01000002.1"/>
</dbReference>
<evidence type="ECO:0000313" key="3">
    <source>
        <dbReference type="Proteomes" id="UP000199413"/>
    </source>
</evidence>
<feature type="region of interest" description="Disordered" evidence="1">
    <location>
        <begin position="291"/>
        <end position="325"/>
    </location>
</feature>
<protein>
    <submittedName>
        <fullName evidence="2">Replication-relaxation</fullName>
    </submittedName>
</protein>
<name>A0A1C6S8N8_9ACTN</name>
<evidence type="ECO:0000256" key="1">
    <source>
        <dbReference type="SAM" id="MobiDB-lite"/>
    </source>
</evidence>
<accession>A0A1C6S8N8</accession>
<keyword evidence="3" id="KW-1185">Reference proteome</keyword>
<organism evidence="2 3">
    <name type="scientific">Micromonospora rhizosphaerae</name>
    <dbReference type="NCBI Taxonomy" id="568872"/>
    <lineage>
        <taxon>Bacteria</taxon>
        <taxon>Bacillati</taxon>
        <taxon>Actinomycetota</taxon>
        <taxon>Actinomycetes</taxon>
        <taxon>Micromonosporales</taxon>
        <taxon>Micromonosporaceae</taxon>
        <taxon>Micromonospora</taxon>
    </lineage>
</organism>
<proteinExistence type="predicted"/>
<dbReference type="Proteomes" id="UP000199413">
    <property type="component" value="Unassembled WGS sequence"/>
</dbReference>
<sequence>MSAHTESRHFPQGELSAGDTPLVVLRTTDSRRTYPRTLIDISHRLRPRDYTIASLLDEHTTLTTEHLTSILFFNPTTCRHRLQLLRRLGFIDRFIRNRPGAPNPVCWLPGLLSSRYVALARDDSPPTARALRERQDRIYSSPTLEHLLAVNDVFVSLLVRARHQPGAALTRWWSERTTAAAFGNRIKPDGHGVWTDGHQETGFFLELDRGTEPIGRLVDKLASHRKLRAEGGPQYPILFALPSRLREQNLHRKLADRPEPSLIVATTSPEFGPDPAGPVWRLAGNGRHRLTLADLPSSHGQPGPLAPGPAQPADHPLRSVLGSAA</sequence>
<reference evidence="3" key="1">
    <citation type="submission" date="2016-06" db="EMBL/GenBank/DDBJ databases">
        <authorList>
            <person name="Varghese N."/>
            <person name="Submissions Spin"/>
        </authorList>
    </citation>
    <scope>NUCLEOTIDE SEQUENCE [LARGE SCALE GENOMIC DNA]</scope>
    <source>
        <strain evidence="3">DSM 45431</strain>
    </source>
</reference>
<dbReference type="InterPro" id="IPR025855">
    <property type="entry name" value="Replic_Relax"/>
</dbReference>
<dbReference type="Pfam" id="PF13814">
    <property type="entry name" value="Replic_Relax"/>
    <property type="match status" value="1"/>
</dbReference>
<dbReference type="AlphaFoldDB" id="A0A1C6S8N8"/>
<evidence type="ECO:0000313" key="2">
    <source>
        <dbReference type="EMBL" id="SCL25753.1"/>
    </source>
</evidence>
<dbReference type="EMBL" id="FMHV01000002">
    <property type="protein sequence ID" value="SCL25753.1"/>
    <property type="molecule type" value="Genomic_DNA"/>
</dbReference>